<dbReference type="PRINTS" id="PR00598">
    <property type="entry name" value="HTHMARR"/>
</dbReference>
<sequence length="181" mass="19402">MDGRDDIDRMLGEWSWSSYDLALRQMAVSKRITLLARRLERLATDTLAPLGLDPGEFEVLAILLRSGAAHELAPSALNRWLMISGGGLTKRLARLEERGLITRRLAPGDRRSLLVALTDTGRSLAETAVRAHSAATAELVDRVGPESREQLSGLLRDLLLSLDEEGAGAPAAAGAPAEVSG</sequence>
<dbReference type="Pfam" id="PF12802">
    <property type="entry name" value="MarR_2"/>
    <property type="match status" value="1"/>
</dbReference>
<dbReference type="SUPFAM" id="SSF46785">
    <property type="entry name" value="Winged helix' DNA-binding domain"/>
    <property type="match status" value="1"/>
</dbReference>
<gene>
    <name evidence="5" type="ORF">UO65_2341</name>
</gene>
<keyword evidence="1" id="KW-0805">Transcription regulation</keyword>
<evidence type="ECO:0000313" key="6">
    <source>
        <dbReference type="Proteomes" id="UP000019277"/>
    </source>
</evidence>
<dbReference type="SMART" id="SM00347">
    <property type="entry name" value="HTH_MARR"/>
    <property type="match status" value="1"/>
</dbReference>
<dbReference type="PANTHER" id="PTHR42756:SF1">
    <property type="entry name" value="TRANSCRIPTIONAL REPRESSOR OF EMRAB OPERON"/>
    <property type="match status" value="1"/>
</dbReference>
<dbReference type="STRING" id="909613.UO65_2341"/>
<organism evidence="5 6">
    <name type="scientific">Actinokineospora spheciospongiae</name>
    <dbReference type="NCBI Taxonomy" id="909613"/>
    <lineage>
        <taxon>Bacteria</taxon>
        <taxon>Bacillati</taxon>
        <taxon>Actinomycetota</taxon>
        <taxon>Actinomycetes</taxon>
        <taxon>Pseudonocardiales</taxon>
        <taxon>Pseudonocardiaceae</taxon>
        <taxon>Actinokineospora</taxon>
    </lineage>
</organism>
<evidence type="ECO:0000256" key="3">
    <source>
        <dbReference type="ARBA" id="ARBA00023163"/>
    </source>
</evidence>
<comment type="caution">
    <text evidence="5">The sequence shown here is derived from an EMBL/GenBank/DDBJ whole genome shotgun (WGS) entry which is preliminary data.</text>
</comment>
<accession>W7J8K6</accession>
<dbReference type="InterPro" id="IPR036390">
    <property type="entry name" value="WH_DNA-bd_sf"/>
</dbReference>
<feature type="domain" description="HTH marR-type" evidence="4">
    <location>
        <begin position="25"/>
        <end position="160"/>
    </location>
</feature>
<keyword evidence="2" id="KW-0238">DNA-binding</keyword>
<dbReference type="PROSITE" id="PS50995">
    <property type="entry name" value="HTH_MARR_2"/>
    <property type="match status" value="1"/>
</dbReference>
<dbReference type="InterPro" id="IPR036388">
    <property type="entry name" value="WH-like_DNA-bd_sf"/>
</dbReference>
<dbReference type="PANTHER" id="PTHR42756">
    <property type="entry name" value="TRANSCRIPTIONAL REGULATOR, MARR"/>
    <property type="match status" value="1"/>
</dbReference>
<evidence type="ECO:0000256" key="1">
    <source>
        <dbReference type="ARBA" id="ARBA00023015"/>
    </source>
</evidence>
<dbReference type="GO" id="GO:0003700">
    <property type="term" value="F:DNA-binding transcription factor activity"/>
    <property type="evidence" value="ECO:0007669"/>
    <property type="project" value="InterPro"/>
</dbReference>
<dbReference type="EMBL" id="AYXG01000081">
    <property type="protein sequence ID" value="EWC62354.1"/>
    <property type="molecule type" value="Genomic_DNA"/>
</dbReference>
<reference evidence="5 6" key="1">
    <citation type="journal article" date="2014" name="Genome Announc.">
        <title>Draft Genome Sequence of the Antitrypanosomally Active Sponge-Associated Bacterium Actinokineospora sp. Strain EG49.</title>
        <authorList>
            <person name="Harjes J."/>
            <person name="Ryu T."/>
            <person name="Abdelmohsen U.R."/>
            <person name="Moitinho-Silva L."/>
            <person name="Horn H."/>
            <person name="Ravasi T."/>
            <person name="Hentschel U."/>
        </authorList>
    </citation>
    <scope>NUCLEOTIDE SEQUENCE [LARGE SCALE GENOMIC DNA]</scope>
    <source>
        <strain evidence="5 6">EG49</strain>
    </source>
</reference>
<keyword evidence="6" id="KW-1185">Reference proteome</keyword>
<keyword evidence="3" id="KW-0804">Transcription</keyword>
<dbReference type="GO" id="GO:0003677">
    <property type="term" value="F:DNA binding"/>
    <property type="evidence" value="ECO:0007669"/>
    <property type="project" value="UniProtKB-KW"/>
</dbReference>
<evidence type="ECO:0000313" key="5">
    <source>
        <dbReference type="EMBL" id="EWC62354.1"/>
    </source>
</evidence>
<dbReference type="eggNOG" id="COG1846">
    <property type="taxonomic scope" value="Bacteria"/>
</dbReference>
<proteinExistence type="predicted"/>
<protein>
    <submittedName>
        <fullName evidence="5">Transcriptional regulator, MarR family</fullName>
    </submittedName>
</protein>
<evidence type="ECO:0000259" key="4">
    <source>
        <dbReference type="PROSITE" id="PS50995"/>
    </source>
</evidence>
<dbReference type="InterPro" id="IPR000835">
    <property type="entry name" value="HTH_MarR-typ"/>
</dbReference>
<evidence type="ECO:0000256" key="2">
    <source>
        <dbReference type="ARBA" id="ARBA00023125"/>
    </source>
</evidence>
<dbReference type="Gene3D" id="1.10.10.10">
    <property type="entry name" value="Winged helix-like DNA-binding domain superfamily/Winged helix DNA-binding domain"/>
    <property type="match status" value="1"/>
</dbReference>
<dbReference type="AlphaFoldDB" id="W7J8K6"/>
<dbReference type="RefSeq" id="WP_052021029.1">
    <property type="nucleotide sequence ID" value="NZ_AYXG01000081.1"/>
</dbReference>
<name>W7J8K6_9PSEU</name>
<dbReference type="Proteomes" id="UP000019277">
    <property type="component" value="Unassembled WGS sequence"/>
</dbReference>
<dbReference type="OrthoDB" id="162531at2"/>